<dbReference type="EMBL" id="OU893342">
    <property type="protein sequence ID" value="CAG9783495.1"/>
    <property type="molecule type" value="Genomic_DNA"/>
</dbReference>
<accession>A0A9N9W586</accession>
<evidence type="ECO:0000313" key="3">
    <source>
        <dbReference type="Proteomes" id="UP001153714"/>
    </source>
</evidence>
<reference evidence="2" key="2">
    <citation type="submission" date="2022-10" db="EMBL/GenBank/DDBJ databases">
        <authorList>
            <consortium name="ENA_rothamsted_submissions"/>
            <consortium name="culmorum"/>
            <person name="King R."/>
        </authorList>
    </citation>
    <scope>NUCLEOTIDE SEQUENCE</scope>
</reference>
<dbReference type="OrthoDB" id="7466992at2759"/>
<gene>
    <name evidence="2" type="ORF">DIATSA_LOCUS1662</name>
</gene>
<protein>
    <submittedName>
        <fullName evidence="2">Uncharacterized protein</fullName>
    </submittedName>
</protein>
<feature type="region of interest" description="Disordered" evidence="1">
    <location>
        <begin position="41"/>
        <end position="71"/>
    </location>
</feature>
<evidence type="ECO:0000313" key="2">
    <source>
        <dbReference type="EMBL" id="CAG9783495.1"/>
    </source>
</evidence>
<name>A0A9N9W586_9NEOP</name>
<organism evidence="2 3">
    <name type="scientific">Diatraea saccharalis</name>
    <name type="common">sugarcane borer</name>
    <dbReference type="NCBI Taxonomy" id="40085"/>
    <lineage>
        <taxon>Eukaryota</taxon>
        <taxon>Metazoa</taxon>
        <taxon>Ecdysozoa</taxon>
        <taxon>Arthropoda</taxon>
        <taxon>Hexapoda</taxon>
        <taxon>Insecta</taxon>
        <taxon>Pterygota</taxon>
        <taxon>Neoptera</taxon>
        <taxon>Endopterygota</taxon>
        <taxon>Lepidoptera</taxon>
        <taxon>Glossata</taxon>
        <taxon>Ditrysia</taxon>
        <taxon>Pyraloidea</taxon>
        <taxon>Crambidae</taxon>
        <taxon>Crambinae</taxon>
        <taxon>Diatraea</taxon>
    </lineage>
</organism>
<dbReference type="AlphaFoldDB" id="A0A9N9W586"/>
<evidence type="ECO:0000256" key="1">
    <source>
        <dbReference type="SAM" id="MobiDB-lite"/>
    </source>
</evidence>
<sequence length="165" mass="17514">MIYFSDTNGSTPDDDDVLVLEVPLGSTKVILGKKRYGDRSQLWRRGPGQQLVHEGSSPPQPTDALQDDENTLSPHAMVLDIAEAAPRPGVGSALVVRRADGRRASTQAWRLAGARGGRGGRMQCAHANLCVRPAAPAGLVPGNRAVLALVTAHLYFSLRSKAGVL</sequence>
<proteinExistence type="predicted"/>
<dbReference type="Proteomes" id="UP001153714">
    <property type="component" value="Chromosome 11"/>
</dbReference>
<reference evidence="2" key="1">
    <citation type="submission" date="2021-12" db="EMBL/GenBank/DDBJ databases">
        <authorList>
            <person name="King R."/>
        </authorList>
    </citation>
    <scope>NUCLEOTIDE SEQUENCE</scope>
</reference>
<keyword evidence="3" id="KW-1185">Reference proteome</keyword>